<organism evidence="8 9">
    <name type="scientific">Bacteroides muris</name>
    <name type="common">ex Afrizal et al. 2022</name>
    <dbReference type="NCBI Taxonomy" id="2516960"/>
    <lineage>
        <taxon>Bacteria</taxon>
        <taxon>Pseudomonadati</taxon>
        <taxon>Bacteroidota</taxon>
        <taxon>Bacteroidia</taxon>
        <taxon>Bacteroidales</taxon>
        <taxon>Bacteroidaceae</taxon>
        <taxon>Bacteroides</taxon>
    </lineage>
</organism>
<reference evidence="8 9" key="1">
    <citation type="submission" date="2019-04" db="EMBL/GenBank/DDBJ databases">
        <title>Microbes associate with the intestines of laboratory mice.</title>
        <authorList>
            <person name="Navarre W."/>
            <person name="Wong E."/>
            <person name="Huang K."/>
            <person name="Tropini C."/>
            <person name="Ng K."/>
            <person name="Yu B."/>
        </authorList>
    </citation>
    <scope>NUCLEOTIDE SEQUENCE [LARGE SCALE GENOMIC DNA]</scope>
    <source>
        <strain evidence="8 9">NM69_E16B</strain>
    </source>
</reference>
<dbReference type="GO" id="GO:0051539">
    <property type="term" value="F:4 iron, 4 sulfur cluster binding"/>
    <property type="evidence" value="ECO:0007669"/>
    <property type="project" value="UniProtKB-KW"/>
</dbReference>
<evidence type="ECO:0000256" key="6">
    <source>
        <dbReference type="ARBA" id="ARBA00023014"/>
    </source>
</evidence>
<dbReference type="InterPro" id="IPR032432">
    <property type="entry name" value="Radical_SAM_C"/>
</dbReference>
<dbReference type="Pfam" id="PF16199">
    <property type="entry name" value="Radical_SAM_C"/>
    <property type="match status" value="1"/>
</dbReference>
<gene>
    <name evidence="8" type="ORF">E5355_07880</name>
</gene>
<name>A0A4V3RC08_9BACE</name>
<dbReference type="GO" id="GO:0003824">
    <property type="term" value="F:catalytic activity"/>
    <property type="evidence" value="ECO:0007669"/>
    <property type="project" value="InterPro"/>
</dbReference>
<dbReference type="EMBL" id="SRYZ01000013">
    <property type="protein sequence ID" value="TGY06880.1"/>
    <property type="molecule type" value="Genomic_DNA"/>
</dbReference>
<evidence type="ECO:0000256" key="2">
    <source>
        <dbReference type="ARBA" id="ARBA00022485"/>
    </source>
</evidence>
<evidence type="ECO:0000256" key="5">
    <source>
        <dbReference type="ARBA" id="ARBA00023004"/>
    </source>
</evidence>
<protein>
    <submittedName>
        <fullName evidence="8">TIGR01212 family radical SAM protein</fullName>
    </submittedName>
</protein>
<evidence type="ECO:0000313" key="9">
    <source>
        <dbReference type="Proteomes" id="UP000310532"/>
    </source>
</evidence>
<dbReference type="SMART" id="SM00729">
    <property type="entry name" value="Elp3"/>
    <property type="match status" value="1"/>
</dbReference>
<comment type="caution">
    <text evidence="8">The sequence shown here is derived from an EMBL/GenBank/DDBJ whole genome shotgun (WGS) entry which is preliminary data.</text>
</comment>
<feature type="domain" description="Radical SAM core" evidence="7">
    <location>
        <begin position="18"/>
        <end position="261"/>
    </location>
</feature>
<dbReference type="InterPro" id="IPR006638">
    <property type="entry name" value="Elp3/MiaA/NifB-like_rSAM"/>
</dbReference>
<evidence type="ECO:0000256" key="3">
    <source>
        <dbReference type="ARBA" id="ARBA00022691"/>
    </source>
</evidence>
<dbReference type="InterPro" id="IPR005911">
    <property type="entry name" value="YhcC-like"/>
</dbReference>
<dbReference type="PROSITE" id="PS51918">
    <property type="entry name" value="RADICAL_SAM"/>
    <property type="match status" value="1"/>
</dbReference>
<dbReference type="SFLD" id="SFLDG01091">
    <property type="entry name" value="uncharacterized_CHP01210-like"/>
    <property type="match status" value="1"/>
</dbReference>
<evidence type="ECO:0000256" key="4">
    <source>
        <dbReference type="ARBA" id="ARBA00022723"/>
    </source>
</evidence>
<evidence type="ECO:0000259" key="7">
    <source>
        <dbReference type="PROSITE" id="PS51918"/>
    </source>
</evidence>
<dbReference type="SFLD" id="SFLDS00029">
    <property type="entry name" value="Radical_SAM"/>
    <property type="match status" value="1"/>
</dbReference>
<sequence>METKSTLYNEFPLFLKRYFSYKVQKISLNAGFTCPNRDGNKGVGGCTYCNNQTFNPDYCRTEKSITRQLEEGKQFFAHKYPGMKYLAYFQAYTNTYGELEDLKRKYEEALSADGVVGLVIGTRPDCMPDSLLNYLEEMNRHTFLLVEYGIESTDDKTLCRINRGHTFCATADAVERTASRGILTGGHVILGLPGETHESIVAQASVLSRLPLTTLKMHQLQLIRDTRMALEYRQHPEDFHLFNVEEYIDLVIDYVEHLRPDLVLERFVSQSPKDLLIAPDWGLKNYEFNHRVQKRMKELGAYQGKKYEM</sequence>
<comment type="cofactor">
    <cofactor evidence="1">
        <name>[4Fe-4S] cluster</name>
        <dbReference type="ChEBI" id="CHEBI:49883"/>
    </cofactor>
</comment>
<keyword evidence="9" id="KW-1185">Reference proteome</keyword>
<dbReference type="GO" id="GO:0046872">
    <property type="term" value="F:metal ion binding"/>
    <property type="evidence" value="ECO:0007669"/>
    <property type="project" value="UniProtKB-KW"/>
</dbReference>
<dbReference type="RefSeq" id="WP_136009902.1">
    <property type="nucleotide sequence ID" value="NZ_SRYZ01000013.1"/>
</dbReference>
<keyword evidence="6" id="KW-0411">Iron-sulfur</keyword>
<dbReference type="SFLD" id="SFLDG01086">
    <property type="entry name" value="elongater_protein-like"/>
    <property type="match status" value="1"/>
</dbReference>
<keyword evidence="5" id="KW-0408">Iron</keyword>
<accession>A0A4V3RC08</accession>
<dbReference type="NCBIfam" id="TIGR01212">
    <property type="entry name" value="TIGR01212 family radical SAM protein"/>
    <property type="match status" value="1"/>
</dbReference>
<dbReference type="Proteomes" id="UP000310532">
    <property type="component" value="Unassembled WGS sequence"/>
</dbReference>
<dbReference type="PANTHER" id="PTHR11135">
    <property type="entry name" value="HISTONE ACETYLTRANSFERASE-RELATED"/>
    <property type="match status" value="1"/>
</dbReference>
<dbReference type="InterPro" id="IPR039661">
    <property type="entry name" value="ELP3"/>
</dbReference>
<dbReference type="InterPro" id="IPR023404">
    <property type="entry name" value="rSAM_horseshoe"/>
</dbReference>
<dbReference type="InterPro" id="IPR058240">
    <property type="entry name" value="rSAM_sf"/>
</dbReference>
<evidence type="ECO:0000313" key="8">
    <source>
        <dbReference type="EMBL" id="TGY06880.1"/>
    </source>
</evidence>
<dbReference type="Pfam" id="PF04055">
    <property type="entry name" value="Radical_SAM"/>
    <property type="match status" value="1"/>
</dbReference>
<keyword evidence="2" id="KW-0004">4Fe-4S</keyword>
<dbReference type="SUPFAM" id="SSF102114">
    <property type="entry name" value="Radical SAM enzymes"/>
    <property type="match status" value="1"/>
</dbReference>
<keyword evidence="4" id="KW-0479">Metal-binding</keyword>
<dbReference type="InterPro" id="IPR007197">
    <property type="entry name" value="rSAM"/>
</dbReference>
<proteinExistence type="predicted"/>
<evidence type="ECO:0000256" key="1">
    <source>
        <dbReference type="ARBA" id="ARBA00001966"/>
    </source>
</evidence>
<dbReference type="AlphaFoldDB" id="A0A4V3RC08"/>
<dbReference type="PANTHER" id="PTHR11135:SF1">
    <property type="entry name" value="PROTEIN YHCC"/>
    <property type="match status" value="1"/>
</dbReference>
<keyword evidence="3" id="KW-0949">S-adenosyl-L-methionine</keyword>
<dbReference type="Gene3D" id="3.80.30.20">
    <property type="entry name" value="tm_1862 like domain"/>
    <property type="match status" value="1"/>
</dbReference>